<dbReference type="AlphaFoldDB" id="A0AAV6MXK8"/>
<sequence length="155" mass="16741">MVEQKEDSTDYVAHPRAYVALQQNGMTERKNRLDEESNGATESEAGFDLPTTFASSSCSSSSMSSSIAPPSSNSSKQFVTKATVAISEGKLEVVDEILALVVKISICAEIGRVNGYGFRFEIVVNPAKFPPPVAEIFGDEHSAATQSLYRREVSI</sequence>
<evidence type="ECO:0000313" key="3">
    <source>
        <dbReference type="Proteomes" id="UP000685013"/>
    </source>
</evidence>
<protein>
    <recommendedName>
        <fullName evidence="4">UBC core domain-containing protein</fullName>
    </recommendedName>
</protein>
<name>A0AAV6MXK8_9ROSI</name>
<proteinExistence type="predicted"/>
<keyword evidence="3" id="KW-1185">Reference proteome</keyword>
<evidence type="ECO:0008006" key="4">
    <source>
        <dbReference type="Google" id="ProtNLM"/>
    </source>
</evidence>
<dbReference type="EMBL" id="JAGKQH010000011">
    <property type="protein sequence ID" value="KAG6588565.1"/>
    <property type="molecule type" value="Genomic_DNA"/>
</dbReference>
<dbReference type="Proteomes" id="UP000685013">
    <property type="component" value="Chromosome 11"/>
</dbReference>
<reference evidence="2 3" key="1">
    <citation type="journal article" date="2021" name="Hortic Res">
        <title>The domestication of Cucurbita argyrosperma as revealed by the genome of its wild relative.</title>
        <authorList>
            <person name="Barrera-Redondo J."/>
            <person name="Sanchez-de la Vega G."/>
            <person name="Aguirre-Liguori J.A."/>
            <person name="Castellanos-Morales G."/>
            <person name="Gutierrez-Guerrero Y.T."/>
            <person name="Aguirre-Dugua X."/>
            <person name="Aguirre-Planter E."/>
            <person name="Tenaillon M.I."/>
            <person name="Lira-Saade R."/>
            <person name="Eguiarte L.E."/>
        </authorList>
    </citation>
    <scope>NUCLEOTIDE SEQUENCE [LARGE SCALE GENOMIC DNA]</scope>
    <source>
        <strain evidence="2">JBR-2021</strain>
    </source>
</reference>
<evidence type="ECO:0000313" key="2">
    <source>
        <dbReference type="EMBL" id="KAG6588565.1"/>
    </source>
</evidence>
<feature type="region of interest" description="Disordered" evidence="1">
    <location>
        <begin position="22"/>
        <end position="49"/>
    </location>
</feature>
<organism evidence="2 3">
    <name type="scientific">Cucurbita argyrosperma subsp. sororia</name>
    <dbReference type="NCBI Taxonomy" id="37648"/>
    <lineage>
        <taxon>Eukaryota</taxon>
        <taxon>Viridiplantae</taxon>
        <taxon>Streptophyta</taxon>
        <taxon>Embryophyta</taxon>
        <taxon>Tracheophyta</taxon>
        <taxon>Spermatophyta</taxon>
        <taxon>Magnoliopsida</taxon>
        <taxon>eudicotyledons</taxon>
        <taxon>Gunneridae</taxon>
        <taxon>Pentapetalae</taxon>
        <taxon>rosids</taxon>
        <taxon>fabids</taxon>
        <taxon>Cucurbitales</taxon>
        <taxon>Cucurbitaceae</taxon>
        <taxon>Cucurbiteae</taxon>
        <taxon>Cucurbita</taxon>
    </lineage>
</organism>
<accession>A0AAV6MXK8</accession>
<feature type="non-terminal residue" evidence="2">
    <location>
        <position position="1"/>
    </location>
</feature>
<evidence type="ECO:0000256" key="1">
    <source>
        <dbReference type="SAM" id="MobiDB-lite"/>
    </source>
</evidence>
<gene>
    <name evidence="2" type="ORF">SDJN03_17130</name>
</gene>
<comment type="caution">
    <text evidence="2">The sequence shown here is derived from an EMBL/GenBank/DDBJ whole genome shotgun (WGS) entry which is preliminary data.</text>
</comment>